<evidence type="ECO:0000313" key="5">
    <source>
        <dbReference type="Proteomes" id="UP000315082"/>
    </source>
</evidence>
<feature type="coiled-coil region" evidence="1">
    <location>
        <begin position="269"/>
        <end position="358"/>
    </location>
</feature>
<evidence type="ECO:0000259" key="3">
    <source>
        <dbReference type="SMART" id="SM00974"/>
    </source>
</evidence>
<evidence type="ECO:0000256" key="2">
    <source>
        <dbReference type="SAM" id="Phobius"/>
    </source>
</evidence>
<dbReference type="InterPro" id="IPR018306">
    <property type="entry name" value="Phage_T5_Orf172_DNA-bd"/>
</dbReference>
<keyword evidence="2" id="KW-1133">Transmembrane helix</keyword>
<dbReference type="OrthoDB" id="9811665at2"/>
<organism evidence="4 5">
    <name type="scientific">Rosistilla carotiformis</name>
    <dbReference type="NCBI Taxonomy" id="2528017"/>
    <lineage>
        <taxon>Bacteria</taxon>
        <taxon>Pseudomonadati</taxon>
        <taxon>Planctomycetota</taxon>
        <taxon>Planctomycetia</taxon>
        <taxon>Pirellulales</taxon>
        <taxon>Pirellulaceae</taxon>
        <taxon>Rosistilla</taxon>
    </lineage>
</organism>
<dbReference type="KEGG" id="rcf:Poly24_40600"/>
<feature type="transmembrane region" description="Helical" evidence="2">
    <location>
        <begin position="95"/>
        <end position="115"/>
    </location>
</feature>
<keyword evidence="2" id="KW-0812">Transmembrane</keyword>
<sequence length="509" mass="57059">MNEPQKVTRYCPECKTKVTAEEQRFATPQICPKCKTRVLFVDYFNVRPELPPVLVEFVGSGTPLSQPKVQLVGLVAVVALAIAFIGAAFSGISIGLFIVAGATFVLGLAGGAYWLDHGTKTNQLRQSYRDLMQTAEQLHRQQTALVQQCHGFQSNFEQLIAVETATIQQQHAKLLADAATDRENAANEWSAVQVRVSEAMDEAKTEIASYEAAAAAIATRYLTEVRKGIKSKLNSNNYHKMLETYEKAVEFCGKKGYPVAPEIYESVKAELKEDYAEAVRKEVQRAEQARIREQIKEEQKAERELEREMKRIAAERQAIEKALAEALAQTQDEHSAEVEELRRRLQEAESKGQRALSMAQQTKSGHVYVISNIGSFGDQVFKIGMSRRLDPMDRIKELGDASVPFPFDVHMMLESSNAPALENALHRAFHDRRVNGVNLRKEFFRVSIQEIIDLVEGLQDDEQHTIPFTAGPFTIEPEADQYHATLAMTDEDRDMIDSTYESEADTANA</sequence>
<feature type="domain" description="Bacteriophage T5 Orf172 DNA-binding" evidence="3">
    <location>
        <begin position="375"/>
        <end position="458"/>
    </location>
</feature>
<evidence type="ECO:0000256" key="1">
    <source>
        <dbReference type="SAM" id="Coils"/>
    </source>
</evidence>
<accession>A0A518JXS6</accession>
<gene>
    <name evidence="4" type="ORF">Poly24_40600</name>
</gene>
<reference evidence="4 5" key="1">
    <citation type="submission" date="2019-02" db="EMBL/GenBank/DDBJ databases">
        <title>Deep-cultivation of Planctomycetes and their phenomic and genomic characterization uncovers novel biology.</title>
        <authorList>
            <person name="Wiegand S."/>
            <person name="Jogler M."/>
            <person name="Boedeker C."/>
            <person name="Pinto D."/>
            <person name="Vollmers J."/>
            <person name="Rivas-Marin E."/>
            <person name="Kohn T."/>
            <person name="Peeters S.H."/>
            <person name="Heuer A."/>
            <person name="Rast P."/>
            <person name="Oberbeckmann S."/>
            <person name="Bunk B."/>
            <person name="Jeske O."/>
            <person name="Meyerdierks A."/>
            <person name="Storesund J.E."/>
            <person name="Kallscheuer N."/>
            <person name="Luecker S."/>
            <person name="Lage O.M."/>
            <person name="Pohl T."/>
            <person name="Merkel B.J."/>
            <person name="Hornburger P."/>
            <person name="Mueller R.-W."/>
            <person name="Bruemmer F."/>
            <person name="Labrenz M."/>
            <person name="Spormann A.M."/>
            <person name="Op den Camp H."/>
            <person name="Overmann J."/>
            <person name="Amann R."/>
            <person name="Jetten M.S.M."/>
            <person name="Mascher T."/>
            <person name="Medema M.H."/>
            <person name="Devos D.P."/>
            <person name="Kaster A.-K."/>
            <person name="Ovreas L."/>
            <person name="Rohde M."/>
            <person name="Galperin M.Y."/>
            <person name="Jogler C."/>
        </authorList>
    </citation>
    <scope>NUCLEOTIDE SEQUENCE [LARGE SCALE GENOMIC DNA]</scope>
    <source>
        <strain evidence="4 5">Poly24</strain>
    </source>
</reference>
<name>A0A518JXS6_9BACT</name>
<dbReference type="EMBL" id="CP036348">
    <property type="protein sequence ID" value="QDV70339.1"/>
    <property type="molecule type" value="Genomic_DNA"/>
</dbReference>
<evidence type="ECO:0000313" key="4">
    <source>
        <dbReference type="EMBL" id="QDV70339.1"/>
    </source>
</evidence>
<keyword evidence="2" id="KW-0472">Membrane</keyword>
<feature type="transmembrane region" description="Helical" evidence="2">
    <location>
        <begin position="71"/>
        <end position="89"/>
    </location>
</feature>
<proteinExistence type="predicted"/>
<dbReference type="Pfam" id="PF13455">
    <property type="entry name" value="MUG113"/>
    <property type="match status" value="1"/>
</dbReference>
<dbReference type="RefSeq" id="WP_145099408.1">
    <property type="nucleotide sequence ID" value="NZ_CP036348.1"/>
</dbReference>
<protein>
    <recommendedName>
        <fullName evidence="3">Bacteriophage T5 Orf172 DNA-binding domain-containing protein</fullName>
    </recommendedName>
</protein>
<dbReference type="AlphaFoldDB" id="A0A518JXS6"/>
<dbReference type="Proteomes" id="UP000315082">
    <property type="component" value="Chromosome"/>
</dbReference>
<keyword evidence="5" id="KW-1185">Reference proteome</keyword>
<dbReference type="SMART" id="SM00974">
    <property type="entry name" value="T5orf172"/>
    <property type="match status" value="1"/>
</dbReference>
<keyword evidence="1" id="KW-0175">Coiled coil</keyword>